<dbReference type="GeneID" id="19526428"/>
<accession>A0A024AZK8</accession>
<proteinExistence type="predicted"/>
<protein>
    <submittedName>
        <fullName evidence="1">Holliday junction resolvase</fullName>
    </submittedName>
</protein>
<dbReference type="Pfam" id="PF24608">
    <property type="entry name" value="PDDEXK_15"/>
    <property type="match status" value="1"/>
</dbReference>
<reference evidence="2" key="1">
    <citation type="submission" date="2014-09" db="EMBL/GenBank/DDBJ databases">
        <authorList>
            <person name="Sauder A.B."/>
            <person name="McKenzie Q.R."/>
            <person name="Temple L.M."/>
            <person name="Alexis B.K."/>
            <person name="Al-Atrache Z."/>
            <person name="Lewis L.O."/>
            <person name="Loesser-Casey K.E."/>
            <person name="Mitchell K.J."/>
        </authorList>
    </citation>
    <scope>NUCLEOTIDE SEQUENCE [LARGE SCALE GENOMIC DNA]</scope>
</reference>
<keyword evidence="2" id="KW-1185">Reference proteome</keyword>
<dbReference type="InterPro" id="IPR056931">
    <property type="entry name" value="D14-like"/>
</dbReference>
<dbReference type="Proteomes" id="UP000026902">
    <property type="component" value="Segment"/>
</dbReference>
<dbReference type="EMBL" id="KJ489397">
    <property type="protein sequence ID" value="AHZ09562.1"/>
    <property type="molecule type" value="Genomic_DNA"/>
</dbReference>
<dbReference type="RefSeq" id="YP_009037028.1">
    <property type="nucleotide sequence ID" value="NC_024216.1"/>
</dbReference>
<organism evidence="1 2">
    <name type="scientific">Bacillus phage CAM003</name>
    <dbReference type="NCBI Taxonomy" id="1486657"/>
    <lineage>
        <taxon>Viruses</taxon>
        <taxon>Duplodnaviria</taxon>
        <taxon>Heunggongvirae</taxon>
        <taxon>Uroviricota</taxon>
        <taxon>Caudoviricetes</taxon>
        <taxon>Herelleviridae</taxon>
        <taxon>Bastillevirinae</taxon>
        <taxon>Bastillevirus</taxon>
        <taxon>Bastillevirus CAM003</taxon>
    </lineage>
</organism>
<name>A0A024AZK8_9CAUD</name>
<evidence type="ECO:0000313" key="1">
    <source>
        <dbReference type="EMBL" id="AHZ09562.1"/>
    </source>
</evidence>
<evidence type="ECO:0000313" key="2">
    <source>
        <dbReference type="Proteomes" id="UP000026902"/>
    </source>
</evidence>
<sequence>MASQGRGAKQKGASAELKIAKILGEWSGENVHRVPQSGAGGTRFGTDTRMVGDITFPVNSQNCFVYESKKQEGWELANLFKGTGKIKEWFNQVVDDARRMKSLGMSPCLMFSKNRDIIYVLIPYTDEFYEVLDKSFPVSRQTVSYKDFRDEEQSFDTLLTTIEGFTSVDKYWLFDLYRNLEWDIRNN</sequence>
<dbReference type="KEGG" id="vg:19526428"/>